<feature type="compositionally biased region" description="Gly residues" evidence="1">
    <location>
        <begin position="20"/>
        <end position="29"/>
    </location>
</feature>
<dbReference type="OrthoDB" id="9967949at2"/>
<reference evidence="3" key="1">
    <citation type="submission" date="2017-04" db="EMBL/GenBank/DDBJ databases">
        <authorList>
            <person name="Varghese N."/>
            <person name="Submissions S."/>
        </authorList>
    </citation>
    <scope>NUCLEOTIDE SEQUENCE [LARGE SCALE GENOMIC DNA]</scope>
    <source>
        <strain evidence="3">RKEM611</strain>
    </source>
</reference>
<organism evidence="2 3">
    <name type="scientific">Pseudobacteriovorax antillogorgiicola</name>
    <dbReference type="NCBI Taxonomy" id="1513793"/>
    <lineage>
        <taxon>Bacteria</taxon>
        <taxon>Pseudomonadati</taxon>
        <taxon>Bdellovibrionota</taxon>
        <taxon>Oligoflexia</taxon>
        <taxon>Oligoflexales</taxon>
        <taxon>Pseudobacteriovoracaceae</taxon>
        <taxon>Pseudobacteriovorax</taxon>
    </lineage>
</organism>
<gene>
    <name evidence="2" type="ORF">SAMN06296036_12673</name>
</gene>
<dbReference type="EMBL" id="FWZT01000026">
    <property type="protein sequence ID" value="SMF71339.1"/>
    <property type="molecule type" value="Genomic_DNA"/>
</dbReference>
<evidence type="ECO:0000313" key="3">
    <source>
        <dbReference type="Proteomes" id="UP000192907"/>
    </source>
</evidence>
<accession>A0A1Y6CK06</accession>
<evidence type="ECO:0000313" key="2">
    <source>
        <dbReference type="EMBL" id="SMF71339.1"/>
    </source>
</evidence>
<feature type="region of interest" description="Disordered" evidence="1">
    <location>
        <begin position="20"/>
        <end position="49"/>
    </location>
</feature>
<feature type="compositionally biased region" description="Low complexity" evidence="1">
    <location>
        <begin position="30"/>
        <end position="43"/>
    </location>
</feature>
<protein>
    <submittedName>
        <fullName evidence="2">Uncharacterized protein</fullName>
    </submittedName>
</protein>
<proteinExistence type="predicted"/>
<keyword evidence="3" id="KW-1185">Reference proteome</keyword>
<dbReference type="RefSeq" id="WP_132324209.1">
    <property type="nucleotide sequence ID" value="NZ_FWZT01000026.1"/>
</dbReference>
<name>A0A1Y6CK06_9BACT</name>
<dbReference type="STRING" id="1513793.SAMN06296036_12673"/>
<dbReference type="Proteomes" id="UP000192907">
    <property type="component" value="Unassembled WGS sequence"/>
</dbReference>
<sequence length="79" mass="8178">MNKAKLLGLCLGILCTSCQSGGGGAGGSSGRSNSSIHSGGESSQPINPKEDKAYKRALLKCYKTGGSRIVKIEGKLRCY</sequence>
<evidence type="ECO:0000256" key="1">
    <source>
        <dbReference type="SAM" id="MobiDB-lite"/>
    </source>
</evidence>
<dbReference type="AlphaFoldDB" id="A0A1Y6CK06"/>